<dbReference type="Proteomes" id="UP001174909">
    <property type="component" value="Unassembled WGS sequence"/>
</dbReference>
<protein>
    <recommendedName>
        <fullName evidence="3">Glyoxylate reductase/hydroxypyruvate reductase</fullName>
    </recommendedName>
</protein>
<feature type="domain" description="D-isomer specific 2-hydroxyacid dehydrogenase NAD-binding" evidence="6">
    <location>
        <begin position="78"/>
        <end position="256"/>
    </location>
</feature>
<dbReference type="PROSITE" id="PS00065">
    <property type="entry name" value="D_2_HYDROXYACID_DH_1"/>
    <property type="match status" value="1"/>
</dbReference>
<dbReference type="PANTHER" id="PTHR10996:SF257">
    <property type="entry name" value="GLYOXYLATE REDUCTASE 1"/>
    <property type="match status" value="1"/>
</dbReference>
<dbReference type="EMBL" id="CASHTH010003996">
    <property type="protein sequence ID" value="CAI8052231.1"/>
    <property type="molecule type" value="Genomic_DNA"/>
</dbReference>
<dbReference type="SUPFAM" id="SSF51735">
    <property type="entry name" value="NAD(P)-binding Rossmann-fold domains"/>
    <property type="match status" value="1"/>
</dbReference>
<dbReference type="GO" id="GO:0016618">
    <property type="term" value="F:hydroxypyruvate reductase [NAD(P)H] activity"/>
    <property type="evidence" value="ECO:0007669"/>
    <property type="project" value="TreeGrafter"/>
</dbReference>
<dbReference type="InterPro" id="IPR006139">
    <property type="entry name" value="D-isomer_2_OHA_DH_cat_dom"/>
</dbReference>
<evidence type="ECO:0000256" key="3">
    <source>
        <dbReference type="ARBA" id="ARBA00073306"/>
    </source>
</evidence>
<evidence type="ECO:0000313" key="8">
    <source>
        <dbReference type="Proteomes" id="UP001174909"/>
    </source>
</evidence>
<dbReference type="InterPro" id="IPR036291">
    <property type="entry name" value="NAD(P)-bd_dom_sf"/>
</dbReference>
<comment type="caution">
    <text evidence="7">The sequence shown here is derived from an EMBL/GenBank/DDBJ whole genome shotgun (WGS) entry which is preliminary data.</text>
</comment>
<dbReference type="PROSITE" id="PS00671">
    <property type="entry name" value="D_2_HYDROXYACID_DH_3"/>
    <property type="match status" value="1"/>
</dbReference>
<accession>A0AA35TR59</accession>
<dbReference type="InterPro" id="IPR050223">
    <property type="entry name" value="D-isomer_2-hydroxyacid_DH"/>
</dbReference>
<dbReference type="GO" id="GO:0030267">
    <property type="term" value="F:glyoxylate reductase (NADPH) activity"/>
    <property type="evidence" value="ECO:0007669"/>
    <property type="project" value="TreeGrafter"/>
</dbReference>
<name>A0AA35TR59_GEOBA</name>
<dbReference type="PANTHER" id="PTHR10996">
    <property type="entry name" value="2-HYDROXYACID DEHYDROGENASE-RELATED"/>
    <property type="match status" value="1"/>
</dbReference>
<evidence type="ECO:0000313" key="7">
    <source>
        <dbReference type="EMBL" id="CAI8052231.1"/>
    </source>
</evidence>
<comment type="similarity">
    <text evidence="1 4">Belongs to the D-isomer specific 2-hydroxyacid dehydrogenase family.</text>
</comment>
<gene>
    <name evidence="7" type="ORF">GBAR_LOCUS28589</name>
</gene>
<feature type="domain" description="D-isomer specific 2-hydroxyacid dehydrogenase catalytic" evidence="5">
    <location>
        <begin position="14"/>
        <end position="287"/>
    </location>
</feature>
<dbReference type="GO" id="GO:0005829">
    <property type="term" value="C:cytosol"/>
    <property type="evidence" value="ECO:0007669"/>
    <property type="project" value="TreeGrafter"/>
</dbReference>
<reference evidence="7" key="1">
    <citation type="submission" date="2023-03" db="EMBL/GenBank/DDBJ databases">
        <authorList>
            <person name="Steffen K."/>
            <person name="Cardenas P."/>
        </authorList>
    </citation>
    <scope>NUCLEOTIDE SEQUENCE</scope>
</reference>
<proteinExistence type="inferred from homology"/>
<organism evidence="7 8">
    <name type="scientific">Geodia barretti</name>
    <name type="common">Barrett's horny sponge</name>
    <dbReference type="NCBI Taxonomy" id="519541"/>
    <lineage>
        <taxon>Eukaryota</taxon>
        <taxon>Metazoa</taxon>
        <taxon>Porifera</taxon>
        <taxon>Demospongiae</taxon>
        <taxon>Heteroscleromorpha</taxon>
        <taxon>Tetractinellida</taxon>
        <taxon>Astrophorina</taxon>
        <taxon>Geodiidae</taxon>
        <taxon>Geodia</taxon>
    </lineage>
</organism>
<evidence type="ECO:0000256" key="2">
    <source>
        <dbReference type="ARBA" id="ARBA00023002"/>
    </source>
</evidence>
<dbReference type="Pfam" id="PF00389">
    <property type="entry name" value="2-Hacid_dh"/>
    <property type="match status" value="1"/>
</dbReference>
<dbReference type="Gene3D" id="3.40.50.720">
    <property type="entry name" value="NAD(P)-binding Rossmann-like Domain"/>
    <property type="match status" value="2"/>
</dbReference>
<evidence type="ECO:0000259" key="5">
    <source>
        <dbReference type="Pfam" id="PF00389"/>
    </source>
</evidence>
<keyword evidence="8" id="KW-1185">Reference proteome</keyword>
<dbReference type="SUPFAM" id="SSF52283">
    <property type="entry name" value="Formate/glycerate dehydrogenase catalytic domain-like"/>
    <property type="match status" value="1"/>
</dbReference>
<dbReference type="AlphaFoldDB" id="A0AA35TR59"/>
<evidence type="ECO:0000256" key="4">
    <source>
        <dbReference type="RuleBase" id="RU003719"/>
    </source>
</evidence>
<dbReference type="CDD" id="cd05301">
    <property type="entry name" value="GDH"/>
    <property type="match status" value="1"/>
</dbReference>
<dbReference type="FunFam" id="3.40.50.720:FF:000026">
    <property type="entry name" value="Glyoxylate/hydroxypyruvate reductase B"/>
    <property type="match status" value="1"/>
</dbReference>
<dbReference type="GO" id="GO:0051287">
    <property type="term" value="F:NAD binding"/>
    <property type="evidence" value="ECO:0007669"/>
    <property type="project" value="InterPro"/>
</dbReference>
<sequence>MVQPGEEAGLKEKIVAIFVWIAPAVTRELITSLPNLRVVGNCAVGYDHVDLAACAERGVRVGYTPNVLNKTTADMAWALLLASGRKVVEGDSISKNPSTSTFDSNWMGQQVSGTTLGIVGMGRIGYEIAKRAVGFEMKVLYHNRHRKSAEEEERVGATYVPTLAGLLGESDYVVLAAPATGDTHHMMSREQFAAMKPTGVFVNISRGTLVDQDALAEALRGGVISAAGLDVTDPEPLPRDHTLLSLPNLTLTPHTGSATLPTRQAMVQMTVDNIKAVLQGQPMVNEVALPSL</sequence>
<dbReference type="InterPro" id="IPR029752">
    <property type="entry name" value="D-isomer_DH_CS1"/>
</dbReference>
<evidence type="ECO:0000256" key="1">
    <source>
        <dbReference type="ARBA" id="ARBA00005854"/>
    </source>
</evidence>
<dbReference type="InterPro" id="IPR006140">
    <property type="entry name" value="D-isomer_DH_NAD-bd"/>
</dbReference>
<evidence type="ECO:0000259" key="6">
    <source>
        <dbReference type="Pfam" id="PF02826"/>
    </source>
</evidence>
<dbReference type="Pfam" id="PF02826">
    <property type="entry name" value="2-Hacid_dh_C"/>
    <property type="match status" value="1"/>
</dbReference>
<dbReference type="InterPro" id="IPR029753">
    <property type="entry name" value="D-isomer_DH_CS"/>
</dbReference>
<keyword evidence="2 4" id="KW-0560">Oxidoreductase</keyword>